<proteinExistence type="predicted"/>
<accession>A0A7U2I5S4</accession>
<evidence type="ECO:0000256" key="1">
    <source>
        <dbReference type="SAM" id="MobiDB-lite"/>
    </source>
</evidence>
<organism evidence="2 3">
    <name type="scientific">Phaeosphaeria nodorum (strain SN15 / ATCC MYA-4574 / FGSC 10173)</name>
    <name type="common">Glume blotch fungus</name>
    <name type="synonym">Parastagonospora nodorum</name>
    <dbReference type="NCBI Taxonomy" id="321614"/>
    <lineage>
        <taxon>Eukaryota</taxon>
        <taxon>Fungi</taxon>
        <taxon>Dikarya</taxon>
        <taxon>Ascomycota</taxon>
        <taxon>Pezizomycotina</taxon>
        <taxon>Dothideomycetes</taxon>
        <taxon>Pleosporomycetidae</taxon>
        <taxon>Pleosporales</taxon>
        <taxon>Pleosporineae</taxon>
        <taxon>Phaeosphaeriaceae</taxon>
        <taxon>Parastagonospora</taxon>
    </lineage>
</organism>
<evidence type="ECO:0000313" key="2">
    <source>
        <dbReference type="EMBL" id="QRD04431.1"/>
    </source>
</evidence>
<feature type="region of interest" description="Disordered" evidence="1">
    <location>
        <begin position="268"/>
        <end position="293"/>
    </location>
</feature>
<evidence type="ECO:0000313" key="3">
    <source>
        <dbReference type="Proteomes" id="UP000663193"/>
    </source>
</evidence>
<feature type="region of interest" description="Disordered" evidence="1">
    <location>
        <begin position="125"/>
        <end position="144"/>
    </location>
</feature>
<feature type="region of interest" description="Disordered" evidence="1">
    <location>
        <begin position="173"/>
        <end position="192"/>
    </location>
</feature>
<sequence length="293" mass="33628">MRTRTCDYRELRTELLYLQLGGERLQKGSRIRSADCRQSNHHRIRLLRIHLLMQALVGQSSIGKFSTHFVMLTWLTVHRRTLSVPIRSESVPVKKRNIEQDVNVEAVVKKAPQVISTSRRRLKPLTEVLSRPEPTSEKKPSRPIVKSRSALLVQSIVRDHGHLYSQLQVPPRIESPLPTRTESPQPVTRGTDMSNRSVRADAVSMPVQRAAYAANSTESLMVPKEWLKRVSIFSSESPRNSVLTAQRETQSHRNTVTFQTKLRHSVDAHHFTQRQDKRLKKYTQPSTSKLPTK</sequence>
<name>A0A7U2I5S4_PHANO</name>
<gene>
    <name evidence="2" type="ORF">JI435_443500</name>
</gene>
<feature type="compositionally biased region" description="Polar residues" evidence="1">
    <location>
        <begin position="283"/>
        <end position="293"/>
    </location>
</feature>
<feature type="compositionally biased region" description="Polar residues" evidence="1">
    <location>
        <begin position="178"/>
        <end position="192"/>
    </location>
</feature>
<dbReference type="Proteomes" id="UP000663193">
    <property type="component" value="Chromosome 17"/>
</dbReference>
<dbReference type="AlphaFoldDB" id="A0A7U2I5S4"/>
<dbReference type="VEuPathDB" id="FungiDB:JI435_443500"/>
<keyword evidence="3" id="KW-1185">Reference proteome</keyword>
<protein>
    <submittedName>
        <fullName evidence="2">Uncharacterized protein</fullName>
    </submittedName>
</protein>
<dbReference type="EMBL" id="CP069039">
    <property type="protein sequence ID" value="QRD04431.1"/>
    <property type="molecule type" value="Genomic_DNA"/>
</dbReference>
<reference evidence="3" key="1">
    <citation type="journal article" date="2021" name="BMC Genomics">
        <title>Chromosome-level genome assembly and manually-curated proteome of model necrotroph Parastagonospora nodorum Sn15 reveals a genome-wide trove of candidate effector homologs, and redundancy of virulence-related functions within an accessory chromosome.</title>
        <authorList>
            <person name="Bertazzoni S."/>
            <person name="Jones D.A.B."/>
            <person name="Phan H.T."/>
            <person name="Tan K.-C."/>
            <person name="Hane J.K."/>
        </authorList>
    </citation>
    <scope>NUCLEOTIDE SEQUENCE [LARGE SCALE GENOMIC DNA]</scope>
    <source>
        <strain evidence="3">SN15 / ATCC MYA-4574 / FGSC 10173)</strain>
    </source>
</reference>